<organism evidence="2">
    <name type="scientific">bioreactor metagenome</name>
    <dbReference type="NCBI Taxonomy" id="1076179"/>
    <lineage>
        <taxon>unclassified sequences</taxon>
        <taxon>metagenomes</taxon>
        <taxon>ecological metagenomes</taxon>
    </lineage>
</organism>
<comment type="caution">
    <text evidence="2">The sequence shown here is derived from an EMBL/GenBank/DDBJ whole genome shotgun (WGS) entry which is preliminary data.</text>
</comment>
<dbReference type="EMBL" id="VSSQ01000436">
    <property type="protein sequence ID" value="MPL94649.1"/>
    <property type="molecule type" value="Genomic_DNA"/>
</dbReference>
<evidence type="ECO:0000256" key="1">
    <source>
        <dbReference type="SAM" id="Phobius"/>
    </source>
</evidence>
<evidence type="ECO:0000313" key="2">
    <source>
        <dbReference type="EMBL" id="MPL94649.1"/>
    </source>
</evidence>
<reference evidence="2" key="1">
    <citation type="submission" date="2019-08" db="EMBL/GenBank/DDBJ databases">
        <authorList>
            <person name="Kucharzyk K."/>
            <person name="Murdoch R.W."/>
            <person name="Higgins S."/>
            <person name="Loffler F."/>
        </authorList>
    </citation>
    <scope>NUCLEOTIDE SEQUENCE</scope>
</reference>
<name>A0A644VTC9_9ZZZZ</name>
<keyword evidence="1" id="KW-0812">Transmembrane</keyword>
<keyword evidence="1" id="KW-1133">Transmembrane helix</keyword>
<sequence length="159" mass="17581">MAEAEIIGYVMERTGQRARVKIDKSKSTKQNLPKFLDCWNACEEKTGTQVRVEVQTLSTKKAKMTIYGVPVLALAAGLAFGNGFAGSLGWDKTWTIIGSGVLWLLIGWKYSSDFRRDAARKGEQYVITGAYYGDTAADTAIKTDITEDEKKEGKRQGDE</sequence>
<gene>
    <name evidence="2" type="ORF">SDC9_40804</name>
</gene>
<feature type="transmembrane region" description="Helical" evidence="1">
    <location>
        <begin position="66"/>
        <end position="88"/>
    </location>
</feature>
<protein>
    <recommendedName>
        <fullName evidence="3">Positive regulator of sigma(E), RseC/MucC</fullName>
    </recommendedName>
</protein>
<dbReference type="Pfam" id="PF04246">
    <property type="entry name" value="RseC_MucC"/>
    <property type="match status" value="1"/>
</dbReference>
<keyword evidence="1" id="KW-0472">Membrane</keyword>
<accession>A0A644VTC9</accession>
<proteinExistence type="predicted"/>
<dbReference type="AlphaFoldDB" id="A0A644VTC9"/>
<evidence type="ECO:0008006" key="3">
    <source>
        <dbReference type="Google" id="ProtNLM"/>
    </source>
</evidence>
<feature type="transmembrane region" description="Helical" evidence="1">
    <location>
        <begin position="94"/>
        <end position="111"/>
    </location>
</feature>